<organism evidence="2 3">
    <name type="scientific">Rhamnusium bicolor</name>
    <dbReference type="NCBI Taxonomy" id="1586634"/>
    <lineage>
        <taxon>Eukaryota</taxon>
        <taxon>Metazoa</taxon>
        <taxon>Ecdysozoa</taxon>
        <taxon>Arthropoda</taxon>
        <taxon>Hexapoda</taxon>
        <taxon>Insecta</taxon>
        <taxon>Pterygota</taxon>
        <taxon>Neoptera</taxon>
        <taxon>Endopterygota</taxon>
        <taxon>Coleoptera</taxon>
        <taxon>Polyphaga</taxon>
        <taxon>Cucujiformia</taxon>
        <taxon>Chrysomeloidea</taxon>
        <taxon>Cerambycidae</taxon>
        <taxon>Lepturinae</taxon>
        <taxon>Rhagiini</taxon>
        <taxon>Rhamnusium</taxon>
    </lineage>
</organism>
<keyword evidence="3" id="KW-1185">Reference proteome</keyword>
<evidence type="ECO:0000256" key="1">
    <source>
        <dbReference type="SAM" id="MobiDB-lite"/>
    </source>
</evidence>
<dbReference type="PANTHER" id="PTHR33050:SF7">
    <property type="entry name" value="RIBONUCLEASE H"/>
    <property type="match status" value="1"/>
</dbReference>
<dbReference type="PANTHER" id="PTHR33050">
    <property type="entry name" value="REVERSE TRANSCRIPTASE DOMAIN-CONTAINING PROTEIN"/>
    <property type="match status" value="1"/>
</dbReference>
<dbReference type="Proteomes" id="UP001162156">
    <property type="component" value="Unassembled WGS sequence"/>
</dbReference>
<evidence type="ECO:0000313" key="2">
    <source>
        <dbReference type="EMBL" id="KAJ8966439.1"/>
    </source>
</evidence>
<feature type="non-terminal residue" evidence="2">
    <location>
        <position position="462"/>
    </location>
</feature>
<proteinExistence type="predicted"/>
<dbReference type="InterPro" id="IPR012337">
    <property type="entry name" value="RNaseH-like_sf"/>
</dbReference>
<dbReference type="Gene3D" id="3.30.420.10">
    <property type="entry name" value="Ribonuclease H-like superfamily/Ribonuclease H"/>
    <property type="match status" value="1"/>
</dbReference>
<dbReference type="InterPro" id="IPR052055">
    <property type="entry name" value="Hepadnavirus_pol/RT"/>
</dbReference>
<evidence type="ECO:0000313" key="3">
    <source>
        <dbReference type="Proteomes" id="UP001162156"/>
    </source>
</evidence>
<dbReference type="CDD" id="cd09275">
    <property type="entry name" value="RNase_HI_RT_DIRS1"/>
    <property type="match status" value="1"/>
</dbReference>
<dbReference type="EMBL" id="JANEYF010001007">
    <property type="protein sequence ID" value="KAJ8966439.1"/>
    <property type="molecule type" value="Genomic_DNA"/>
</dbReference>
<reference evidence="2" key="1">
    <citation type="journal article" date="2023" name="Insect Mol. Biol.">
        <title>Genome sequencing provides insights into the evolution of gene families encoding plant cell wall-degrading enzymes in longhorned beetles.</title>
        <authorList>
            <person name="Shin N.R."/>
            <person name="Okamura Y."/>
            <person name="Kirsch R."/>
            <person name="Pauchet Y."/>
        </authorList>
    </citation>
    <scope>NUCLEOTIDE SEQUENCE</scope>
    <source>
        <strain evidence="2">RBIC_L_NR</strain>
    </source>
</reference>
<gene>
    <name evidence="2" type="ORF">NQ314_003521</name>
</gene>
<sequence length="462" mass="52381">MIFLLIYPPPPKLNPEISAALLKQNLTTESSQCEVQNQLGKGICALGKGITNILNNIDKIPDDLKNDLLTNLLDSGRMLTNLFHRVSVTRKNLIVPLLKNMREVADKSTPSEYLFGADLSDKLKSFENIETVSKELKIPSSAAKGSLLYRKPNKGGKVQLRTYKQNDPSTTRSFKLAETGSSLGGGRTGQKSTHKKLPLGELEGCSMEKQGEKETQGLNVSSYAGRLNQFYEWWLTITSNPTILGWLKGYSLPFVELPVQARPLVSRKFSIKIPTSTNDLRRDNFNLEIFTDASLTGWGAFCQEKTAHGWWTASDTDKHINYLELQAIYYGLKCFASDLSNCYILIRTDNTTALSYIMGSIKFPKLNSLTRRIWKWCETKNIWIFASYIPSIDNWQADQASRTLRTETEWALNIDIFKEITNHFGMSDIDLFASIHNHKCKRYISWITDPEAETIDAFTVFW</sequence>
<evidence type="ECO:0008006" key="4">
    <source>
        <dbReference type="Google" id="ProtNLM"/>
    </source>
</evidence>
<accession>A0AAV8ZLK2</accession>
<feature type="region of interest" description="Disordered" evidence="1">
    <location>
        <begin position="166"/>
        <end position="194"/>
    </location>
</feature>
<protein>
    <recommendedName>
        <fullName evidence="4">RNase H type-1 domain-containing protein</fullName>
    </recommendedName>
</protein>
<dbReference type="GO" id="GO:0003676">
    <property type="term" value="F:nucleic acid binding"/>
    <property type="evidence" value="ECO:0007669"/>
    <property type="project" value="InterPro"/>
</dbReference>
<dbReference type="AlphaFoldDB" id="A0AAV8ZLK2"/>
<dbReference type="SUPFAM" id="SSF53098">
    <property type="entry name" value="Ribonuclease H-like"/>
    <property type="match status" value="1"/>
</dbReference>
<dbReference type="InterPro" id="IPR036397">
    <property type="entry name" value="RNaseH_sf"/>
</dbReference>
<name>A0AAV8ZLK2_9CUCU</name>
<comment type="caution">
    <text evidence="2">The sequence shown here is derived from an EMBL/GenBank/DDBJ whole genome shotgun (WGS) entry which is preliminary data.</text>
</comment>